<dbReference type="InterPro" id="IPR006584">
    <property type="entry name" value="Cellulose-bd_IV"/>
</dbReference>
<dbReference type="InterPro" id="IPR024535">
    <property type="entry name" value="RHGA/B-epi-like_pectate_lyase"/>
</dbReference>
<dbReference type="Pfam" id="PF03422">
    <property type="entry name" value="CBM_6"/>
    <property type="match status" value="2"/>
</dbReference>
<dbReference type="SMART" id="SM00710">
    <property type="entry name" value="PbH1"/>
    <property type="match status" value="7"/>
</dbReference>
<evidence type="ECO:0000313" key="5">
    <source>
        <dbReference type="Proteomes" id="UP001239397"/>
    </source>
</evidence>
<dbReference type="CDD" id="cd04083">
    <property type="entry name" value="CBM35_Lmo2446-like"/>
    <property type="match status" value="2"/>
</dbReference>
<accession>A0A9Y2JSH1</accession>
<gene>
    <name evidence="4" type="ORF">QRX60_08260</name>
</gene>
<keyword evidence="1 2" id="KW-0732">Signal</keyword>
<protein>
    <submittedName>
        <fullName evidence="4">Carbohydrate-binding protein</fullName>
    </submittedName>
</protein>
<dbReference type="Gene3D" id="2.60.120.260">
    <property type="entry name" value="Galactose-binding domain-like"/>
    <property type="match status" value="4"/>
</dbReference>
<feature type="domain" description="CBM6" evidence="3">
    <location>
        <begin position="164"/>
        <end position="292"/>
    </location>
</feature>
<dbReference type="Pfam" id="PF22815">
    <property type="entry name" value="CatAgl_D1"/>
    <property type="match status" value="1"/>
</dbReference>
<dbReference type="PROSITE" id="PS51175">
    <property type="entry name" value="CBM6"/>
    <property type="match status" value="3"/>
</dbReference>
<evidence type="ECO:0000313" key="4">
    <source>
        <dbReference type="EMBL" id="WIY03830.1"/>
    </source>
</evidence>
<dbReference type="InterPro" id="IPR012334">
    <property type="entry name" value="Pectin_lyas_fold"/>
</dbReference>
<proteinExistence type="predicted"/>
<dbReference type="RefSeq" id="WP_286000178.1">
    <property type="nucleotide sequence ID" value="NZ_CP127295.1"/>
</dbReference>
<dbReference type="SMART" id="SM00606">
    <property type="entry name" value="CBD_IV"/>
    <property type="match status" value="2"/>
</dbReference>
<feature type="domain" description="CBM6" evidence="3">
    <location>
        <begin position="28"/>
        <end position="155"/>
    </location>
</feature>
<dbReference type="Proteomes" id="UP001239397">
    <property type="component" value="Chromosome"/>
</dbReference>
<dbReference type="InterPro" id="IPR005084">
    <property type="entry name" value="CBM6"/>
</dbReference>
<reference evidence="4 5" key="1">
    <citation type="submission" date="2023-06" db="EMBL/GenBank/DDBJ databases">
        <authorList>
            <person name="Oyuntsetseg B."/>
            <person name="Kim S.B."/>
        </authorList>
    </citation>
    <scope>NUCLEOTIDE SEQUENCE [LARGE SCALE GENOMIC DNA]</scope>
    <source>
        <strain evidence="4 5">4-36</strain>
    </source>
</reference>
<sequence>MRRSPVLAVAVLTFTAVVSTVPAHAATTRLEAESAALSGGAVVETDHPGYSGSGFVGGFTDGHLGTARTTFAVSAASAGSYTLALGYANGTGSSRTLTLTVDSTAQQISLPATASWDSWGSASVAVPLGAGAHSVSYTFGSGDSGNVNLDRLDVTPSAAGQVGPLFEAENATLSGGAVVATDHPGYSGSGFVGGYTDGNKGAARTSFAVNVTTAGTQSLALRYANGTGVAMTLSLYVDSVRQGQVSLPASANWDTWTSATESVTLAAGDHTVAYAFDSTDSGNVNLDSLTVTVSVPAGPGEAEAAFLSGGATVGATTAGYTGPGYVTGLATPGARLVRTFAMASAGTATATIRFANAGTLTVSANGRDAGSATLPSGSGWRTATVSVPVRAGVNTLQLAGTGSDVLVDSVVVANETAPAARGATTPYTEYEAEAGSTTGTVLAADRTFHTVQAESSGRRAVRLGATGQSVSFTLTQPANAVTVRFSIPDSADGAGQTAPLALYANGTKVRDLTLTSTYSWVYGAYPYTNVPSQGSPHRFYDETRALIGDWPAGTVLKLQKDASSTAAYYDVDLLDAEQAPSAATAPAGALSITSYGAVPDNGSDATSAINAAIAAGASQNKPVWIPAGTFRITSKITVANVRVYGAGPWYSVIQGTGPRGGFFGTGSNVTLADFAIFGDVRIRDDNGSDGALDGNFGTGSLVQNLWIEHTKVGLWADSGTNGLYVVGTRIRDTFADGVNIHAKDAGTSNVRVDQSMVRNTGDDGLAMFSEGDTVAGSAYTFNTVQSPALANGIGVFGGAGNRVEDNVVSDNVEAGSGITAGTRFNPVPLSGTTSIRRNTLLRTGSFEHNWNSALGGLWIYADSADIAAPVVVEDLTVTDSTYQGVLLSFQKSITQLSFDRVTIAGAGTYGIETNATGSASIAHTSVTGAASGGLLNDGGYTLVRGPGNSGF</sequence>
<feature type="domain" description="CBM6" evidence="3">
    <location>
        <begin position="298"/>
        <end position="413"/>
    </location>
</feature>
<evidence type="ECO:0000259" key="3">
    <source>
        <dbReference type="PROSITE" id="PS51175"/>
    </source>
</evidence>
<name>A0A9Y2JSH1_9PSEU</name>
<dbReference type="Gene3D" id="2.160.20.10">
    <property type="entry name" value="Single-stranded right-handed beta-helix, Pectin lyase-like"/>
    <property type="match status" value="1"/>
</dbReference>
<organism evidence="4 5">
    <name type="scientific">Amycolatopsis mongoliensis</name>
    <dbReference type="NCBI Taxonomy" id="715475"/>
    <lineage>
        <taxon>Bacteria</taxon>
        <taxon>Bacillati</taxon>
        <taxon>Actinomycetota</taxon>
        <taxon>Actinomycetes</taxon>
        <taxon>Pseudonocardiales</taxon>
        <taxon>Pseudonocardiaceae</taxon>
        <taxon>Amycolatopsis</taxon>
    </lineage>
</organism>
<dbReference type="KEGG" id="amog:QRX60_08260"/>
<feature type="chain" id="PRO_5040957796" evidence="2">
    <location>
        <begin position="26"/>
        <end position="951"/>
    </location>
</feature>
<dbReference type="InterPro" id="IPR006626">
    <property type="entry name" value="PbH1"/>
</dbReference>
<dbReference type="PANTHER" id="PTHR43863">
    <property type="entry name" value="HYDROLASE, PUTATIVE (AFU_ORTHOLOGUE AFUA_1G03140)-RELATED"/>
    <property type="match status" value="1"/>
</dbReference>
<keyword evidence="5" id="KW-1185">Reference proteome</keyword>
<evidence type="ECO:0000256" key="1">
    <source>
        <dbReference type="ARBA" id="ARBA00022729"/>
    </source>
</evidence>
<dbReference type="SUPFAM" id="SSF49785">
    <property type="entry name" value="Galactose-binding domain-like"/>
    <property type="match status" value="3"/>
</dbReference>
<evidence type="ECO:0000256" key="2">
    <source>
        <dbReference type="SAM" id="SignalP"/>
    </source>
</evidence>
<dbReference type="SUPFAM" id="SSF51126">
    <property type="entry name" value="Pectin lyase-like"/>
    <property type="match status" value="1"/>
</dbReference>
<dbReference type="Pfam" id="PF12708">
    <property type="entry name" value="Pect-lyase_RHGA_epim"/>
    <property type="match status" value="1"/>
</dbReference>
<dbReference type="InterPro" id="IPR051816">
    <property type="entry name" value="Glycosyl_Hydrolase_31"/>
</dbReference>
<dbReference type="GO" id="GO:0030246">
    <property type="term" value="F:carbohydrate binding"/>
    <property type="evidence" value="ECO:0007669"/>
    <property type="project" value="InterPro"/>
</dbReference>
<dbReference type="InterPro" id="IPR011050">
    <property type="entry name" value="Pectin_lyase_fold/virulence"/>
</dbReference>
<dbReference type="CDD" id="cd14490">
    <property type="entry name" value="CBM6-CBM35-CBM36_like_1"/>
    <property type="match status" value="1"/>
</dbReference>
<dbReference type="AlphaFoldDB" id="A0A9Y2JSH1"/>
<dbReference type="PANTHER" id="PTHR43863:SF2">
    <property type="entry name" value="MALTASE-GLUCOAMYLASE"/>
    <property type="match status" value="1"/>
</dbReference>
<dbReference type="InterPro" id="IPR033801">
    <property type="entry name" value="CBM6-CBM35-CBM36-like_1"/>
</dbReference>
<dbReference type="InterPro" id="IPR008979">
    <property type="entry name" value="Galactose-bd-like_sf"/>
</dbReference>
<dbReference type="EMBL" id="CP127295">
    <property type="protein sequence ID" value="WIY03830.1"/>
    <property type="molecule type" value="Genomic_DNA"/>
</dbReference>
<feature type="signal peptide" evidence="2">
    <location>
        <begin position="1"/>
        <end position="25"/>
    </location>
</feature>